<sequence>MIETVSALMGLVSAGIFLAHAFEGYRTRA</sequence>
<evidence type="ECO:0000313" key="1">
    <source>
        <dbReference type="EMBL" id="MEY9475024.1"/>
    </source>
</evidence>
<comment type="caution">
    <text evidence="1">The sequence shown here is derived from an EMBL/GenBank/DDBJ whole genome shotgun (WGS) entry which is preliminary data.</text>
</comment>
<dbReference type="Proteomes" id="UP001565474">
    <property type="component" value="Unassembled WGS sequence"/>
</dbReference>
<protein>
    <submittedName>
        <fullName evidence="1">Uncharacterized protein</fullName>
    </submittedName>
</protein>
<reference evidence="1 2" key="1">
    <citation type="submission" date="2024-07" db="EMBL/GenBank/DDBJ databases">
        <title>Genomic Encyclopedia of Type Strains, Phase V (KMG-V): Genome sequencing to study the core and pangenomes of soil and plant-associated prokaryotes.</title>
        <authorList>
            <person name="Whitman W."/>
        </authorList>
    </citation>
    <scope>NUCLEOTIDE SEQUENCE [LARGE SCALE GENOMIC DNA]</scope>
    <source>
        <strain evidence="1 2">USDA 222</strain>
    </source>
</reference>
<proteinExistence type="predicted"/>
<evidence type="ECO:0000313" key="2">
    <source>
        <dbReference type="Proteomes" id="UP001565474"/>
    </source>
</evidence>
<keyword evidence="2" id="KW-1185">Reference proteome</keyword>
<dbReference type="EMBL" id="JBGBZN010000002">
    <property type="protein sequence ID" value="MEY9475024.1"/>
    <property type="molecule type" value="Genomic_DNA"/>
</dbReference>
<accession>A0ABV4GSU9</accession>
<gene>
    <name evidence="1" type="ORF">ABH992_007423</name>
</gene>
<name>A0ABV4GSU9_9BRAD</name>
<organism evidence="1 2">
    <name type="scientific">Bradyrhizobium yuanmingense</name>
    <dbReference type="NCBI Taxonomy" id="108015"/>
    <lineage>
        <taxon>Bacteria</taxon>
        <taxon>Pseudomonadati</taxon>
        <taxon>Pseudomonadota</taxon>
        <taxon>Alphaproteobacteria</taxon>
        <taxon>Hyphomicrobiales</taxon>
        <taxon>Nitrobacteraceae</taxon>
        <taxon>Bradyrhizobium</taxon>
    </lineage>
</organism>